<reference evidence="1 2" key="1">
    <citation type="submission" date="2018-07" db="EMBL/GenBank/DDBJ databases">
        <title>Draft genome of the type strain Streptomyces armeniacus ATCC 15676.</title>
        <authorList>
            <person name="Labana P."/>
            <person name="Gosse J.T."/>
            <person name="Boddy C.N."/>
        </authorList>
    </citation>
    <scope>NUCLEOTIDE SEQUENCE [LARGE SCALE GENOMIC DNA]</scope>
    <source>
        <strain evidence="1 2">ATCC 15676</strain>
    </source>
</reference>
<evidence type="ECO:0000313" key="2">
    <source>
        <dbReference type="Proteomes" id="UP000254425"/>
    </source>
</evidence>
<proteinExistence type="predicted"/>
<gene>
    <name evidence="1" type="ORF">DVA86_15365</name>
</gene>
<keyword evidence="2" id="KW-1185">Reference proteome</keyword>
<accession>A0A345XQB6</accession>
<name>A0A345XQB6_9ACTN</name>
<organism evidence="1 2">
    <name type="scientific">Streptomyces armeniacus</name>
    <dbReference type="NCBI Taxonomy" id="83291"/>
    <lineage>
        <taxon>Bacteria</taxon>
        <taxon>Bacillati</taxon>
        <taxon>Actinomycetota</taxon>
        <taxon>Actinomycetes</taxon>
        <taxon>Kitasatosporales</taxon>
        <taxon>Streptomycetaceae</taxon>
        <taxon>Streptomyces</taxon>
    </lineage>
</organism>
<dbReference type="Proteomes" id="UP000254425">
    <property type="component" value="Chromosome"/>
</dbReference>
<evidence type="ECO:0000313" key="1">
    <source>
        <dbReference type="EMBL" id="AXK33832.1"/>
    </source>
</evidence>
<dbReference type="AlphaFoldDB" id="A0A345XQB6"/>
<sequence>MANHHASFRRSPYPDGTLYSDSHARQLADLHTSLHACASSYLSGLGHLDGPSRETLAETIHGIRRHMRPGYAPLNGYLAAWLRFANLLEYATDTRLDH</sequence>
<dbReference type="EMBL" id="CP031320">
    <property type="protein sequence ID" value="AXK33832.1"/>
    <property type="molecule type" value="Genomic_DNA"/>
</dbReference>
<dbReference type="KEGG" id="sarm:DVA86_15365"/>
<dbReference type="RefSeq" id="WP_208878926.1">
    <property type="nucleotide sequence ID" value="NZ_CP031320.1"/>
</dbReference>
<protein>
    <submittedName>
        <fullName evidence="1">Uncharacterized protein</fullName>
    </submittedName>
</protein>